<evidence type="ECO:0000256" key="5">
    <source>
        <dbReference type="ARBA" id="ARBA00022792"/>
    </source>
</evidence>
<dbReference type="AlphaFoldDB" id="A0AAQ3R890"/>
<dbReference type="Pfam" id="PF04716">
    <property type="entry name" value="ETC_C1_NDUFA5"/>
    <property type="match status" value="1"/>
</dbReference>
<evidence type="ECO:0000256" key="8">
    <source>
        <dbReference type="ARBA" id="ARBA00023136"/>
    </source>
</evidence>
<keyword evidence="4" id="KW-0679">Respiratory chain</keyword>
<comment type="similarity">
    <text evidence="2">Belongs to the complex I NDUFA5 subunit family.</text>
</comment>
<sequence>MRAAFRLLASVQRSQYLEAGAPTGLTGLLTHPSPRSALIYLYSETLEKLGQFPESSVYRQSTEALTKHRLALVEKAQPAGLAEWQARAQQSMDKYPNAFKKVPTLAGGKDFHIVFKEDVTTTLPSGEDGEFVTKASNAASRREFEKLKDGIASTRVSESRAELEGPRTPEERKRMFARMAHDQFGEQANVPTIESEPNLTADQINQLETEIGAGLIEEVIQVAEGELKLAHTLAESKIWEPLEEKAAEGQWVYAER</sequence>
<keyword evidence="6" id="KW-0249">Electron transport</keyword>
<evidence type="ECO:0000313" key="10">
    <source>
        <dbReference type="Proteomes" id="UP001303373"/>
    </source>
</evidence>
<dbReference type="InterPro" id="IPR006806">
    <property type="entry name" value="NDUFA5"/>
</dbReference>
<dbReference type="GO" id="GO:0022904">
    <property type="term" value="P:respiratory electron transport chain"/>
    <property type="evidence" value="ECO:0007669"/>
    <property type="project" value="InterPro"/>
</dbReference>
<organism evidence="9 10">
    <name type="scientific">Acrodontium crateriforme</name>
    <dbReference type="NCBI Taxonomy" id="150365"/>
    <lineage>
        <taxon>Eukaryota</taxon>
        <taxon>Fungi</taxon>
        <taxon>Dikarya</taxon>
        <taxon>Ascomycota</taxon>
        <taxon>Pezizomycotina</taxon>
        <taxon>Dothideomycetes</taxon>
        <taxon>Dothideomycetidae</taxon>
        <taxon>Mycosphaerellales</taxon>
        <taxon>Teratosphaeriaceae</taxon>
        <taxon>Acrodontium</taxon>
    </lineage>
</organism>
<dbReference type="PANTHER" id="PTHR12653">
    <property type="entry name" value="NADH-UBIQUINONE OXIDOREDUCTASE 13 KD-B SUBUNIT"/>
    <property type="match status" value="1"/>
</dbReference>
<proteinExistence type="inferred from homology"/>
<dbReference type="PANTHER" id="PTHR12653:SF0">
    <property type="entry name" value="NADH DEHYDROGENASE [UBIQUINONE] 1 ALPHA SUBCOMPLEX SUBUNIT 5"/>
    <property type="match status" value="1"/>
</dbReference>
<protein>
    <submittedName>
        <fullName evidence="9">Nadh-ubiquinone oxidoreductase 29.9 kDa subunit, mitochondrial</fullName>
    </submittedName>
</protein>
<keyword evidence="10" id="KW-1185">Reference proteome</keyword>
<reference evidence="9 10" key="1">
    <citation type="submission" date="2023-11" db="EMBL/GenBank/DDBJ databases">
        <title>An acidophilic fungus is an integral part of prey digestion in a carnivorous sundew plant.</title>
        <authorList>
            <person name="Tsai I.J."/>
        </authorList>
    </citation>
    <scope>NUCLEOTIDE SEQUENCE [LARGE SCALE GENOMIC DNA]</scope>
    <source>
        <strain evidence="9">169a</strain>
    </source>
</reference>
<dbReference type="EMBL" id="CP138582">
    <property type="protein sequence ID" value="WPG99190.1"/>
    <property type="molecule type" value="Genomic_DNA"/>
</dbReference>
<evidence type="ECO:0000256" key="3">
    <source>
        <dbReference type="ARBA" id="ARBA00022448"/>
    </source>
</evidence>
<keyword evidence="5" id="KW-0999">Mitochondrion inner membrane</keyword>
<dbReference type="Proteomes" id="UP001303373">
    <property type="component" value="Chromosome 3"/>
</dbReference>
<evidence type="ECO:0000256" key="7">
    <source>
        <dbReference type="ARBA" id="ARBA00023128"/>
    </source>
</evidence>
<evidence type="ECO:0000256" key="2">
    <source>
        <dbReference type="ARBA" id="ARBA00010261"/>
    </source>
</evidence>
<evidence type="ECO:0000256" key="6">
    <source>
        <dbReference type="ARBA" id="ARBA00022982"/>
    </source>
</evidence>
<comment type="subcellular location">
    <subcellularLocation>
        <location evidence="1">Mitochondrion inner membrane</location>
        <topology evidence="1">Peripheral membrane protein</topology>
        <orientation evidence="1">Matrix side</orientation>
    </subcellularLocation>
</comment>
<name>A0AAQ3R890_9PEZI</name>
<accession>A0AAQ3R890</accession>
<evidence type="ECO:0000313" key="9">
    <source>
        <dbReference type="EMBL" id="WPG99190.1"/>
    </source>
</evidence>
<evidence type="ECO:0000256" key="4">
    <source>
        <dbReference type="ARBA" id="ARBA00022660"/>
    </source>
</evidence>
<keyword evidence="8" id="KW-0472">Membrane</keyword>
<keyword evidence="7" id="KW-0496">Mitochondrion</keyword>
<gene>
    <name evidence="9" type="ORF">R9X50_00200100</name>
</gene>
<dbReference type="GO" id="GO:0005743">
    <property type="term" value="C:mitochondrial inner membrane"/>
    <property type="evidence" value="ECO:0007669"/>
    <property type="project" value="UniProtKB-SubCell"/>
</dbReference>
<keyword evidence="3" id="KW-0813">Transport</keyword>
<evidence type="ECO:0000256" key="1">
    <source>
        <dbReference type="ARBA" id="ARBA00004443"/>
    </source>
</evidence>